<name>A0A0P7VQP2_SCLFO</name>
<proteinExistence type="inferred from homology"/>
<evidence type="ECO:0000256" key="5">
    <source>
        <dbReference type="ARBA" id="ARBA00022490"/>
    </source>
</evidence>
<evidence type="ECO:0000256" key="11">
    <source>
        <dbReference type="ARBA" id="ARBA00023128"/>
    </source>
</evidence>
<evidence type="ECO:0000256" key="2">
    <source>
        <dbReference type="ARBA" id="ARBA00004186"/>
    </source>
</evidence>
<evidence type="ECO:0000256" key="8">
    <source>
        <dbReference type="ARBA" id="ARBA00022729"/>
    </source>
</evidence>
<evidence type="ECO:0000256" key="14">
    <source>
        <dbReference type="ARBA" id="ARBA00023306"/>
    </source>
</evidence>
<accession>A0A0P7VQP2</accession>
<dbReference type="GO" id="GO:0005813">
    <property type="term" value="C:centrosome"/>
    <property type="evidence" value="ECO:0007669"/>
    <property type="project" value="UniProtKB-SubCell"/>
</dbReference>
<keyword evidence="8" id="KW-0732">Signal</keyword>
<dbReference type="GO" id="GO:0016020">
    <property type="term" value="C:membrane"/>
    <property type="evidence" value="ECO:0007669"/>
    <property type="project" value="UniProtKB-SubCell"/>
</dbReference>
<evidence type="ECO:0000313" key="20">
    <source>
        <dbReference type="Proteomes" id="UP000034805"/>
    </source>
</evidence>
<evidence type="ECO:0000256" key="12">
    <source>
        <dbReference type="ARBA" id="ARBA00023136"/>
    </source>
</evidence>
<keyword evidence="11" id="KW-0496">Mitochondrion</keyword>
<sequence length="119" mass="13716">MRVYCAPGLSKASTSMMEAMATPCWQVEEFVVSAECFQCNTFQQKLWRECSSTGYVEKINCTKSNKDEYKSIQTREEFENVMDIVKNVQLEQIRVTTLSTQEPHTAQAAVQCRKQVWKS</sequence>
<dbReference type="PANTHER" id="PTHR13041:SF3">
    <property type="entry name" value="PROTEIN JTB"/>
    <property type="match status" value="1"/>
</dbReference>
<keyword evidence="6" id="KW-0132">Cell division</keyword>
<comment type="subcellular location">
    <subcellularLocation>
        <location evidence="3">Cytoplasm</location>
        <location evidence="3">Cytoskeleton</location>
        <location evidence="3">Microtubule organizing center</location>
        <location evidence="3">Centrosome</location>
    </subcellularLocation>
    <subcellularLocation>
        <location evidence="2">Cytoplasm</location>
        <location evidence="2">Cytoskeleton</location>
        <location evidence="2">Spindle</location>
    </subcellularLocation>
    <subcellularLocation>
        <location evidence="4">Membrane</location>
        <topology evidence="4">Single-pass type I membrane protein</topology>
    </subcellularLocation>
    <subcellularLocation>
        <location evidence="1">Mitochondrion</location>
    </subcellularLocation>
</comment>
<evidence type="ECO:0000256" key="9">
    <source>
        <dbReference type="ARBA" id="ARBA00022776"/>
    </source>
</evidence>
<dbReference type="GO" id="GO:0005739">
    <property type="term" value="C:mitochondrion"/>
    <property type="evidence" value="ECO:0007669"/>
    <property type="project" value="UniProtKB-SubCell"/>
</dbReference>
<dbReference type="AlphaFoldDB" id="A0A0P7VQP2"/>
<dbReference type="Gene3D" id="3.30.720.220">
    <property type="match status" value="1"/>
</dbReference>
<evidence type="ECO:0000256" key="1">
    <source>
        <dbReference type="ARBA" id="ARBA00004173"/>
    </source>
</evidence>
<dbReference type="GO" id="GO:0000281">
    <property type="term" value="P:mitotic cytokinesis"/>
    <property type="evidence" value="ECO:0007669"/>
    <property type="project" value="TreeGrafter"/>
</dbReference>
<evidence type="ECO:0000256" key="18">
    <source>
        <dbReference type="ARBA" id="ARBA00068227"/>
    </source>
</evidence>
<dbReference type="GO" id="GO:0030496">
    <property type="term" value="C:midbody"/>
    <property type="evidence" value="ECO:0007669"/>
    <property type="project" value="TreeGrafter"/>
</dbReference>
<dbReference type="FunFam" id="3.30.720.220:FF:000001">
    <property type="entry name" value="Jumping translocation breakpoint"/>
    <property type="match status" value="1"/>
</dbReference>
<comment type="caution">
    <text evidence="19">The sequence shown here is derived from an EMBL/GenBank/DDBJ whole genome shotgun (WGS) entry which is preliminary data.</text>
</comment>
<evidence type="ECO:0000256" key="10">
    <source>
        <dbReference type="ARBA" id="ARBA00022989"/>
    </source>
</evidence>
<keyword evidence="13" id="KW-0206">Cytoskeleton</keyword>
<comment type="subunit">
    <text evidence="17">Interacts with AURKA, AURKB, BIRC5 and INCENP. May be a component of the CPC at least composed of BIRC5/survivin, CDCA8/borealin, INCENP and AURKB/Aurora-B.</text>
</comment>
<keyword evidence="14" id="KW-0131">Cell cycle</keyword>
<dbReference type="EMBL" id="JARO02000433">
    <property type="protein sequence ID" value="KPP78570.1"/>
    <property type="molecule type" value="Genomic_DNA"/>
</dbReference>
<keyword evidence="10" id="KW-1133">Transmembrane helix</keyword>
<dbReference type="PANTHER" id="PTHR13041">
    <property type="entry name" value="JTB PROTEIN-RELATED"/>
    <property type="match status" value="1"/>
</dbReference>
<evidence type="ECO:0000256" key="7">
    <source>
        <dbReference type="ARBA" id="ARBA00022692"/>
    </source>
</evidence>
<evidence type="ECO:0000313" key="19">
    <source>
        <dbReference type="EMBL" id="KPP78570.1"/>
    </source>
</evidence>
<keyword evidence="9" id="KW-0498">Mitosis</keyword>
<evidence type="ECO:0000256" key="13">
    <source>
        <dbReference type="ARBA" id="ARBA00023212"/>
    </source>
</evidence>
<comment type="similarity">
    <text evidence="16">Belongs to the JTB family.</text>
</comment>
<dbReference type="Proteomes" id="UP000034805">
    <property type="component" value="Unassembled WGS sequence"/>
</dbReference>
<evidence type="ECO:0000256" key="15">
    <source>
        <dbReference type="ARBA" id="ARBA00058368"/>
    </source>
</evidence>
<keyword evidence="7" id="KW-0812">Transmembrane</keyword>
<dbReference type="Pfam" id="PF05439">
    <property type="entry name" value="JTB"/>
    <property type="match status" value="1"/>
</dbReference>
<evidence type="ECO:0000256" key="6">
    <source>
        <dbReference type="ARBA" id="ARBA00022618"/>
    </source>
</evidence>
<evidence type="ECO:0000256" key="16">
    <source>
        <dbReference type="ARBA" id="ARBA00060886"/>
    </source>
</evidence>
<organism evidence="19 20">
    <name type="scientific">Scleropages formosus</name>
    <name type="common">Asian bonytongue</name>
    <name type="synonym">Osteoglossum formosum</name>
    <dbReference type="NCBI Taxonomy" id="113540"/>
    <lineage>
        <taxon>Eukaryota</taxon>
        <taxon>Metazoa</taxon>
        <taxon>Chordata</taxon>
        <taxon>Craniata</taxon>
        <taxon>Vertebrata</taxon>
        <taxon>Euteleostomi</taxon>
        <taxon>Actinopterygii</taxon>
        <taxon>Neopterygii</taxon>
        <taxon>Teleostei</taxon>
        <taxon>Osteoglossocephala</taxon>
        <taxon>Osteoglossomorpha</taxon>
        <taxon>Osteoglossiformes</taxon>
        <taxon>Osteoglossidae</taxon>
        <taxon>Scleropages</taxon>
    </lineage>
</organism>
<keyword evidence="5" id="KW-0963">Cytoplasm</keyword>
<gene>
    <name evidence="19" type="ORF">Z043_101915</name>
</gene>
<dbReference type="GO" id="GO:0005819">
    <property type="term" value="C:spindle"/>
    <property type="evidence" value="ECO:0007669"/>
    <property type="project" value="UniProtKB-SubCell"/>
</dbReference>
<protein>
    <recommendedName>
        <fullName evidence="18">Protein JTB</fullName>
    </recommendedName>
</protein>
<evidence type="ECO:0000256" key="4">
    <source>
        <dbReference type="ARBA" id="ARBA00004479"/>
    </source>
</evidence>
<dbReference type="InterPro" id="IPR008657">
    <property type="entry name" value="JTB"/>
</dbReference>
<comment type="function">
    <text evidence="15">Required for normal cytokinesis during mitosis. Plays a role in the regulation of cell proliferation. May be a component of the chromosomal passenger complex (CPC), a complex that acts as a key regulator of mitosis. The CPC complex has essential functions at the centromere in ensuring correct chromosome alignment and segregation and is required for chromatin-induced microtubule stabilization and spindle assembly. Increases AURKB activity. Inhibits apoptosis induced by TGFB1. Overexpression induces swelling of mitochondria and reduces mitochondrial membrane potential.</text>
</comment>
<reference evidence="19 20" key="1">
    <citation type="submission" date="2015-08" db="EMBL/GenBank/DDBJ databases">
        <title>The genome of the Asian arowana (Scleropages formosus).</title>
        <authorList>
            <person name="Tan M.H."/>
            <person name="Gan H.M."/>
            <person name="Croft L.J."/>
            <person name="Austin C.M."/>
        </authorList>
    </citation>
    <scope>NUCLEOTIDE SEQUENCE [LARGE SCALE GENOMIC DNA]</scope>
    <source>
        <strain evidence="19">Aro1</strain>
    </source>
</reference>
<evidence type="ECO:0000256" key="3">
    <source>
        <dbReference type="ARBA" id="ARBA00004300"/>
    </source>
</evidence>
<keyword evidence="12" id="KW-0472">Membrane</keyword>
<evidence type="ECO:0000256" key="17">
    <source>
        <dbReference type="ARBA" id="ARBA00063184"/>
    </source>
</evidence>